<dbReference type="eggNOG" id="ENOG50346EG">
    <property type="taxonomic scope" value="Bacteria"/>
</dbReference>
<feature type="signal peptide" evidence="1">
    <location>
        <begin position="1"/>
        <end position="24"/>
    </location>
</feature>
<dbReference type="HOGENOM" id="CLU_865062_0_0_9"/>
<name>A8ML75_ALKOO</name>
<dbReference type="Proteomes" id="UP000000269">
    <property type="component" value="Chromosome"/>
</dbReference>
<evidence type="ECO:0000313" key="3">
    <source>
        <dbReference type="Proteomes" id="UP000000269"/>
    </source>
</evidence>
<accession>A8ML75</accession>
<evidence type="ECO:0000313" key="2">
    <source>
        <dbReference type="EMBL" id="ABW17892.1"/>
    </source>
</evidence>
<proteinExistence type="predicted"/>
<reference evidence="3" key="1">
    <citation type="submission" date="2007-10" db="EMBL/GenBank/DDBJ databases">
        <title>Complete genome of Alkaliphilus oremlandii OhILAs.</title>
        <authorList>
            <person name="Copeland A."/>
            <person name="Lucas S."/>
            <person name="Lapidus A."/>
            <person name="Barry K."/>
            <person name="Detter J.C."/>
            <person name="Glavina del Rio T."/>
            <person name="Hammon N."/>
            <person name="Israni S."/>
            <person name="Dalin E."/>
            <person name="Tice H."/>
            <person name="Pitluck S."/>
            <person name="Chain P."/>
            <person name="Malfatti S."/>
            <person name="Shin M."/>
            <person name="Vergez L."/>
            <person name="Schmutz J."/>
            <person name="Larimer F."/>
            <person name="Land M."/>
            <person name="Hauser L."/>
            <person name="Kyrpides N."/>
            <person name="Mikhailova N."/>
            <person name="Stolz J.F."/>
            <person name="Dawson A."/>
            <person name="Fisher E."/>
            <person name="Crable B."/>
            <person name="Perera E."/>
            <person name="Lisak J."/>
            <person name="Ranganathan M."/>
            <person name="Basu P."/>
            <person name="Richardson P."/>
        </authorList>
    </citation>
    <scope>NUCLEOTIDE SEQUENCE [LARGE SCALE GENOMIC DNA]</scope>
    <source>
        <strain evidence="3">OhILAs</strain>
    </source>
</reference>
<dbReference type="EMBL" id="CP000853">
    <property type="protein sequence ID" value="ABW17892.1"/>
    <property type="molecule type" value="Genomic_DNA"/>
</dbReference>
<dbReference type="OrthoDB" id="1928514at2"/>
<dbReference type="AlphaFoldDB" id="A8ML75"/>
<dbReference type="RefSeq" id="WP_012158207.1">
    <property type="nucleotide sequence ID" value="NC_009922.1"/>
</dbReference>
<protein>
    <submittedName>
        <fullName evidence="2">Uncharacterized protein</fullName>
    </submittedName>
</protein>
<organism evidence="2 3">
    <name type="scientific">Alkaliphilus oremlandii (strain OhILAs)</name>
    <name type="common">Clostridium oremlandii (strain OhILAs)</name>
    <dbReference type="NCBI Taxonomy" id="350688"/>
    <lineage>
        <taxon>Bacteria</taxon>
        <taxon>Bacillati</taxon>
        <taxon>Bacillota</taxon>
        <taxon>Clostridia</taxon>
        <taxon>Peptostreptococcales</taxon>
        <taxon>Natronincolaceae</taxon>
        <taxon>Alkaliphilus</taxon>
    </lineage>
</organism>
<dbReference type="KEGG" id="aoe:Clos_0329"/>
<feature type="chain" id="PRO_5002724083" evidence="1">
    <location>
        <begin position="25"/>
        <end position="321"/>
    </location>
</feature>
<keyword evidence="1" id="KW-0732">Signal</keyword>
<sequence length="321" mass="36551">MERKRITVLLIFLLTLSSITTAFAYAPDVKQNINFDRLNENYSKAITELENIIPLHKYNFKAKRLNLFSDNLVVNNSEVEYTEYFEDNNTILIVTENDYAIATKRGDGILIIDYNNGKRQELIIDLDKILSSQNKKEISTDIGPYSHDYTTEVFSPKGYYEYYEMRGGGNYRLYTLTIPRSNGSSRSNSRGTSSSSTQTFEYMADQFLENIYEAQDLESSVEDGVIDLGVGLFLKWLSNRAKDIEKAISITMSVVEVTSTLTNTGAKAGLMAAIDEGIGYASDEIGEIKEYADYLFKAYDFIQYRLIFEILNDNFELFGDV</sequence>
<keyword evidence="3" id="KW-1185">Reference proteome</keyword>
<gene>
    <name evidence="2" type="ordered locus">Clos_0329</name>
</gene>
<evidence type="ECO:0000256" key="1">
    <source>
        <dbReference type="SAM" id="SignalP"/>
    </source>
</evidence>